<feature type="region of interest" description="Disordered" evidence="1">
    <location>
        <begin position="13"/>
        <end position="32"/>
    </location>
</feature>
<feature type="compositionally biased region" description="Basic and acidic residues" evidence="1">
    <location>
        <begin position="21"/>
        <end position="32"/>
    </location>
</feature>
<dbReference type="PROSITE" id="PS51885">
    <property type="entry name" value="NEPRILYSIN"/>
    <property type="match status" value="1"/>
</dbReference>
<dbReference type="EMBL" id="JABSTU010005087">
    <property type="protein sequence ID" value="KAH7950589.1"/>
    <property type="molecule type" value="Genomic_DNA"/>
</dbReference>
<dbReference type="InterPro" id="IPR018497">
    <property type="entry name" value="Peptidase_M13_C"/>
</dbReference>
<dbReference type="Gene3D" id="3.40.390.10">
    <property type="entry name" value="Collagenase (Catalytic Domain)"/>
    <property type="match status" value="2"/>
</dbReference>
<gene>
    <name evidence="4" type="ORF">HPB51_028382</name>
</gene>
<accession>A0A9J6CXT2</accession>
<name>A0A9J6CXT2_RHIMP</name>
<dbReference type="SUPFAM" id="SSF55486">
    <property type="entry name" value="Metalloproteases ('zincins'), catalytic domain"/>
    <property type="match status" value="2"/>
</dbReference>
<evidence type="ECO:0000256" key="1">
    <source>
        <dbReference type="SAM" id="MobiDB-lite"/>
    </source>
</evidence>
<dbReference type="AlphaFoldDB" id="A0A9J6CXT2"/>
<feature type="region of interest" description="Disordered" evidence="1">
    <location>
        <begin position="48"/>
        <end position="165"/>
    </location>
</feature>
<evidence type="ECO:0000256" key="2">
    <source>
        <dbReference type="SAM" id="Phobius"/>
    </source>
</evidence>
<dbReference type="InterPro" id="IPR000718">
    <property type="entry name" value="Peptidase_M13"/>
</dbReference>
<reference evidence="4" key="2">
    <citation type="submission" date="2021-09" db="EMBL/GenBank/DDBJ databases">
        <authorList>
            <person name="Jia N."/>
            <person name="Wang J."/>
            <person name="Shi W."/>
            <person name="Du L."/>
            <person name="Sun Y."/>
            <person name="Zhan W."/>
            <person name="Jiang J."/>
            <person name="Wang Q."/>
            <person name="Zhang B."/>
            <person name="Ji P."/>
            <person name="Sakyi L.B."/>
            <person name="Cui X."/>
            <person name="Yuan T."/>
            <person name="Jiang B."/>
            <person name="Yang W."/>
            <person name="Lam T.T.-Y."/>
            <person name="Chang Q."/>
            <person name="Ding S."/>
            <person name="Wang X."/>
            <person name="Zhu J."/>
            <person name="Ruan X."/>
            <person name="Zhao L."/>
            <person name="Wei J."/>
            <person name="Que T."/>
            <person name="Du C."/>
            <person name="Cheng J."/>
            <person name="Dai P."/>
            <person name="Han X."/>
            <person name="Huang E."/>
            <person name="Gao Y."/>
            <person name="Liu J."/>
            <person name="Shao H."/>
            <person name="Ye R."/>
            <person name="Li L."/>
            <person name="Wei W."/>
            <person name="Wang X."/>
            <person name="Wang C."/>
            <person name="Huo Q."/>
            <person name="Li W."/>
            <person name="Guo W."/>
            <person name="Chen H."/>
            <person name="Chen S."/>
            <person name="Zhou L."/>
            <person name="Zhou L."/>
            <person name="Ni X."/>
            <person name="Tian J."/>
            <person name="Zhou Y."/>
            <person name="Sheng Y."/>
            <person name="Liu T."/>
            <person name="Pan Y."/>
            <person name="Xia L."/>
            <person name="Li J."/>
            <person name="Zhao F."/>
            <person name="Cao W."/>
        </authorList>
    </citation>
    <scope>NUCLEOTIDE SEQUENCE</scope>
    <source>
        <strain evidence="4">Rmic-2018</strain>
        <tissue evidence="4">Larvae</tissue>
    </source>
</reference>
<keyword evidence="2" id="KW-0812">Transmembrane</keyword>
<feature type="domain" description="Peptidase M13 C-terminal" evidence="3">
    <location>
        <begin position="913"/>
        <end position="997"/>
    </location>
</feature>
<dbReference type="InterPro" id="IPR024079">
    <property type="entry name" value="MetalloPept_cat_dom_sf"/>
</dbReference>
<dbReference type="VEuPathDB" id="VectorBase:LOC119172634"/>
<feature type="transmembrane region" description="Helical" evidence="2">
    <location>
        <begin position="235"/>
        <end position="261"/>
    </location>
</feature>
<proteinExistence type="predicted"/>
<keyword evidence="2" id="KW-0472">Membrane</keyword>
<dbReference type="Proteomes" id="UP000821866">
    <property type="component" value="Unassembled WGS sequence"/>
</dbReference>
<dbReference type="InterPro" id="IPR042089">
    <property type="entry name" value="Peptidase_M13_dom_2"/>
</dbReference>
<dbReference type="Pfam" id="PF01431">
    <property type="entry name" value="Peptidase_M13"/>
    <property type="match status" value="1"/>
</dbReference>
<dbReference type="GO" id="GO:0005886">
    <property type="term" value="C:plasma membrane"/>
    <property type="evidence" value="ECO:0007669"/>
    <property type="project" value="TreeGrafter"/>
</dbReference>
<keyword evidence="5" id="KW-1185">Reference proteome</keyword>
<feature type="compositionally biased region" description="Basic and acidic residues" evidence="1">
    <location>
        <begin position="81"/>
        <end position="103"/>
    </location>
</feature>
<comment type="caution">
    <text evidence="4">The sequence shown here is derived from an EMBL/GenBank/DDBJ whole genome shotgun (WGS) entry which is preliminary data.</text>
</comment>
<dbReference type="PANTHER" id="PTHR11733:SF241">
    <property type="entry name" value="GH26575P-RELATED"/>
    <property type="match status" value="1"/>
</dbReference>
<organism evidence="4 5">
    <name type="scientific">Rhipicephalus microplus</name>
    <name type="common">Cattle tick</name>
    <name type="synonym">Boophilus microplus</name>
    <dbReference type="NCBI Taxonomy" id="6941"/>
    <lineage>
        <taxon>Eukaryota</taxon>
        <taxon>Metazoa</taxon>
        <taxon>Ecdysozoa</taxon>
        <taxon>Arthropoda</taxon>
        <taxon>Chelicerata</taxon>
        <taxon>Arachnida</taxon>
        <taxon>Acari</taxon>
        <taxon>Parasitiformes</taxon>
        <taxon>Ixodida</taxon>
        <taxon>Ixodoidea</taxon>
        <taxon>Ixodidae</taxon>
        <taxon>Rhipicephalinae</taxon>
        <taxon>Rhipicephalus</taxon>
        <taxon>Boophilus</taxon>
    </lineage>
</organism>
<keyword evidence="2" id="KW-1133">Transmembrane helix</keyword>
<dbReference type="VEuPathDB" id="VectorBase:LOC119186084"/>
<reference evidence="4" key="1">
    <citation type="journal article" date="2020" name="Cell">
        <title>Large-Scale Comparative Analyses of Tick Genomes Elucidate Their Genetic Diversity and Vector Capacities.</title>
        <authorList>
            <consortium name="Tick Genome and Microbiome Consortium (TIGMIC)"/>
            <person name="Jia N."/>
            <person name="Wang J."/>
            <person name="Shi W."/>
            <person name="Du L."/>
            <person name="Sun Y."/>
            <person name="Zhan W."/>
            <person name="Jiang J.F."/>
            <person name="Wang Q."/>
            <person name="Zhang B."/>
            <person name="Ji P."/>
            <person name="Bell-Sakyi L."/>
            <person name="Cui X.M."/>
            <person name="Yuan T.T."/>
            <person name="Jiang B.G."/>
            <person name="Yang W.F."/>
            <person name="Lam T.T."/>
            <person name="Chang Q.C."/>
            <person name="Ding S.J."/>
            <person name="Wang X.J."/>
            <person name="Zhu J.G."/>
            <person name="Ruan X.D."/>
            <person name="Zhao L."/>
            <person name="Wei J.T."/>
            <person name="Ye R.Z."/>
            <person name="Que T.C."/>
            <person name="Du C.H."/>
            <person name="Zhou Y.H."/>
            <person name="Cheng J.X."/>
            <person name="Dai P.F."/>
            <person name="Guo W.B."/>
            <person name="Han X.H."/>
            <person name="Huang E.J."/>
            <person name="Li L.F."/>
            <person name="Wei W."/>
            <person name="Gao Y.C."/>
            <person name="Liu J.Z."/>
            <person name="Shao H.Z."/>
            <person name="Wang X."/>
            <person name="Wang C.C."/>
            <person name="Yang T.C."/>
            <person name="Huo Q.B."/>
            <person name="Li W."/>
            <person name="Chen H.Y."/>
            <person name="Chen S.E."/>
            <person name="Zhou L.G."/>
            <person name="Ni X.B."/>
            <person name="Tian J.H."/>
            <person name="Sheng Y."/>
            <person name="Liu T."/>
            <person name="Pan Y.S."/>
            <person name="Xia L.Y."/>
            <person name="Li J."/>
            <person name="Zhao F."/>
            <person name="Cao W.C."/>
        </authorList>
    </citation>
    <scope>NUCLEOTIDE SEQUENCE</scope>
    <source>
        <strain evidence="4">Rmic-2018</strain>
    </source>
</reference>
<dbReference type="PANTHER" id="PTHR11733">
    <property type="entry name" value="ZINC METALLOPROTEASE FAMILY M13 NEPRILYSIN-RELATED"/>
    <property type="match status" value="1"/>
</dbReference>
<dbReference type="Gene3D" id="1.10.1380.10">
    <property type="entry name" value="Neutral endopeptidase , domain2"/>
    <property type="match status" value="2"/>
</dbReference>
<sequence length="1012" mass="111786">MYRKDVIPKVESFRSCPEPSTKADVRCSREQRQSCCLANSSTASLEQSFIMASPVKPDNSQGPEAGQELPQASDSTPPVDDPPRHGIRHVVDQAEKEGGHKAPNEPQHSVGISRRASDEINPRSVRRVTAYKQPPQPQHSRSMPSLLDLSGRGSHMESHTRYSSTAGNIGTPGTCGAVLKASSSYAGSGTESCRRTSLPPAVVAAAAAALNTPSSARRTSIGSRSSSGVMKPSTMICYTVVAVLCLLVSLTVLFFLLSSLLDSSDPSQPSTCTTHACREYAARLISSINSSVDPCHSFTRFVCDGWRRRQLFGVQEEAFGAANERIARIVRTIDVPPTGQNLLQRAAMLYKYVYHQLDVSWKSSSPPASSLRTKNFADYTAESLRALALTSVSSCFLVLAARLNTFRATFQKVLLISSARCAAKAGERCETVRLPSASDESTRRGHASFVLETSRACSAAVVGVRRSCLAVLTTPTGELDAVKSALRAAGVMWPHRPPPVGKRDLLRMMFHCDYTLGWSAVFRVDPELYQNATKAYVLTDSGFNFIVRKYNERSTEAHRVHYFSRLRNAFRDTEEAVADVVTFEEMQQLEEKMFDPLIADFYRNAPNVTTVPHDVVYSPSANLSMDRWLEVMEREGVVIVGKVEFRTWNLAFFSTFVNLLARHGELDMYAYVSWCTVQVAALFANGELIVNFYGHPQRALILHGAFCLSRAYIAAGKALLNNYAREILPVVARSYAETLSLNVQTAFLERLNTWADYDADLRMMWSWNSTSLSFSIFAPKPEVDFDDVIVGEMGDSFLQNWRNAWLSRSFFRGFDIKIAITAIETLAFSSDLEYRRGYILLPYVFSFPYYDMNAMNAINYGGFGTQVAFALGQRFRSTYLSADAGGASFSAFLSCVSNASLSTQLKDAQSLFAEVVSLGAVVDAYRNASDDRRLVNLERLTSDQLLFIAICYAKCIGSYYVVHDSMCDAVLKNVPEFSEAFNCALGTPMNPHQQCRLFDGSLLFGDACLTNA</sequence>
<dbReference type="GO" id="GO:0016485">
    <property type="term" value="P:protein processing"/>
    <property type="evidence" value="ECO:0007669"/>
    <property type="project" value="TreeGrafter"/>
</dbReference>
<protein>
    <recommendedName>
        <fullName evidence="3">Peptidase M13 C-terminal domain-containing protein</fullName>
    </recommendedName>
</protein>
<evidence type="ECO:0000313" key="4">
    <source>
        <dbReference type="EMBL" id="KAH7950589.1"/>
    </source>
</evidence>
<dbReference type="GO" id="GO:0004222">
    <property type="term" value="F:metalloendopeptidase activity"/>
    <property type="evidence" value="ECO:0007669"/>
    <property type="project" value="InterPro"/>
</dbReference>
<evidence type="ECO:0000313" key="5">
    <source>
        <dbReference type="Proteomes" id="UP000821866"/>
    </source>
</evidence>
<evidence type="ECO:0000259" key="3">
    <source>
        <dbReference type="Pfam" id="PF01431"/>
    </source>
</evidence>